<sequence>MVSSDSALDPVAIAYARALLRPRERRQKMGPVLAAAAFAAFCALSFATVMVLAPPAVTQHLPADRLGY</sequence>
<evidence type="ECO:0000256" key="1">
    <source>
        <dbReference type="SAM" id="Phobius"/>
    </source>
</evidence>
<proteinExistence type="predicted"/>
<keyword evidence="1" id="KW-0472">Membrane</keyword>
<protein>
    <submittedName>
        <fullName evidence="2">Uncharacterized protein</fullName>
    </submittedName>
</protein>
<dbReference type="EMBL" id="CP013002">
    <property type="protein sequence ID" value="ALL13469.1"/>
    <property type="molecule type" value="Genomic_DNA"/>
</dbReference>
<evidence type="ECO:0000313" key="3">
    <source>
        <dbReference type="Proteomes" id="UP000056905"/>
    </source>
</evidence>
<dbReference type="RefSeq" id="WP_062146495.1">
    <property type="nucleotide sequence ID" value="NZ_CP013002.1"/>
</dbReference>
<dbReference type="STRING" id="69395.AQ619_08965"/>
<feature type="transmembrane region" description="Helical" evidence="1">
    <location>
        <begin position="32"/>
        <end position="53"/>
    </location>
</feature>
<dbReference type="Proteomes" id="UP000056905">
    <property type="component" value="Chromosome"/>
</dbReference>
<organism evidence="2 3">
    <name type="scientific">Caulobacter henricii</name>
    <dbReference type="NCBI Taxonomy" id="69395"/>
    <lineage>
        <taxon>Bacteria</taxon>
        <taxon>Pseudomonadati</taxon>
        <taxon>Pseudomonadota</taxon>
        <taxon>Alphaproteobacteria</taxon>
        <taxon>Caulobacterales</taxon>
        <taxon>Caulobacteraceae</taxon>
        <taxon>Caulobacter</taxon>
    </lineage>
</organism>
<keyword evidence="3" id="KW-1185">Reference proteome</keyword>
<dbReference type="OrthoDB" id="7192490at2"/>
<keyword evidence="1" id="KW-0812">Transmembrane</keyword>
<keyword evidence="1" id="KW-1133">Transmembrane helix</keyword>
<reference evidence="2 3" key="1">
    <citation type="submission" date="2015-10" db="EMBL/GenBank/DDBJ databases">
        <title>Conservation of the essential genome among Caulobacter and Brevundimonas species.</title>
        <authorList>
            <person name="Scott D."/>
            <person name="Ely B."/>
        </authorList>
    </citation>
    <scope>NUCLEOTIDE SEQUENCE [LARGE SCALE GENOMIC DNA]</scope>
    <source>
        <strain evidence="2 3">CB4</strain>
    </source>
</reference>
<evidence type="ECO:0000313" key="2">
    <source>
        <dbReference type="EMBL" id="ALL13469.1"/>
    </source>
</evidence>
<dbReference type="AlphaFoldDB" id="A0A0P0NZA8"/>
<accession>A0A0P0NZA8</accession>
<name>A0A0P0NZA8_9CAUL</name>
<dbReference type="KEGG" id="chq:AQ619_08965"/>
<gene>
    <name evidence="2" type="ORF">AQ619_08965</name>
</gene>